<dbReference type="InterPro" id="IPR007627">
    <property type="entry name" value="RNA_pol_sigma70_r2"/>
</dbReference>
<dbReference type="PANTHER" id="PTHR47756">
    <property type="entry name" value="BLL6612 PROTEIN-RELATED"/>
    <property type="match status" value="1"/>
</dbReference>
<dbReference type="GO" id="GO:0016987">
    <property type="term" value="F:sigma factor activity"/>
    <property type="evidence" value="ECO:0007669"/>
    <property type="project" value="InterPro"/>
</dbReference>
<dbReference type="Pfam" id="PF08281">
    <property type="entry name" value="Sigma70_r4_2"/>
    <property type="match status" value="1"/>
</dbReference>
<evidence type="ECO:0000313" key="5">
    <source>
        <dbReference type="Proteomes" id="UP000033632"/>
    </source>
</evidence>
<dbReference type="InterPro" id="IPR013249">
    <property type="entry name" value="RNA_pol_sigma70_r4_t2"/>
</dbReference>
<dbReference type="Pfam" id="PF20239">
    <property type="entry name" value="DUF6596"/>
    <property type="match status" value="1"/>
</dbReference>
<dbReference type="SUPFAM" id="SSF88946">
    <property type="entry name" value="Sigma2 domain of RNA polymerase sigma factors"/>
    <property type="match status" value="1"/>
</dbReference>
<dbReference type="SUPFAM" id="SSF88659">
    <property type="entry name" value="Sigma3 and sigma4 domains of RNA polymerase sigma factors"/>
    <property type="match status" value="1"/>
</dbReference>
<reference evidence="4 5" key="1">
    <citation type="submission" date="2015-03" db="EMBL/GenBank/DDBJ databases">
        <authorList>
            <person name="Hassan Y.I."/>
            <person name="Lepp D."/>
            <person name="Li X.-Z."/>
            <person name="Zhou T."/>
        </authorList>
    </citation>
    <scope>NUCLEOTIDE SEQUENCE [LARGE SCALE GENOMIC DNA]</scope>
    <source>
        <strain evidence="4 5">BD-c194</strain>
    </source>
</reference>
<dbReference type="AlphaFoldDB" id="A0A0F5FT02"/>
<comment type="caution">
    <text evidence="4">The sequence shown here is derived from an EMBL/GenBank/DDBJ whole genome shotgun (WGS) entry which is preliminary data.</text>
</comment>
<organism evidence="4 5">
    <name type="scientific">Devosia geojensis</name>
    <dbReference type="NCBI Taxonomy" id="443610"/>
    <lineage>
        <taxon>Bacteria</taxon>
        <taxon>Pseudomonadati</taxon>
        <taxon>Pseudomonadota</taxon>
        <taxon>Alphaproteobacteria</taxon>
        <taxon>Hyphomicrobiales</taxon>
        <taxon>Devosiaceae</taxon>
        <taxon>Devosia</taxon>
    </lineage>
</organism>
<protein>
    <submittedName>
        <fullName evidence="4">RNA polymerase subunit sigma-24</fullName>
    </submittedName>
</protein>
<feature type="domain" description="RNA polymerase sigma factor 70 region 4 type 2" evidence="2">
    <location>
        <begin position="118"/>
        <end position="169"/>
    </location>
</feature>
<dbReference type="Gene3D" id="1.10.1740.10">
    <property type="match status" value="1"/>
</dbReference>
<dbReference type="InterPro" id="IPR013325">
    <property type="entry name" value="RNA_pol_sigma_r2"/>
</dbReference>
<feature type="domain" description="DUF6596" evidence="3">
    <location>
        <begin position="187"/>
        <end position="286"/>
    </location>
</feature>
<dbReference type="PATRIC" id="fig|443610.3.peg.392"/>
<evidence type="ECO:0000259" key="1">
    <source>
        <dbReference type="Pfam" id="PF04542"/>
    </source>
</evidence>
<accession>A0A0F5FT02</accession>
<dbReference type="GO" id="GO:0003677">
    <property type="term" value="F:DNA binding"/>
    <property type="evidence" value="ECO:0007669"/>
    <property type="project" value="InterPro"/>
</dbReference>
<dbReference type="InterPro" id="IPR036388">
    <property type="entry name" value="WH-like_DNA-bd_sf"/>
</dbReference>
<dbReference type="Pfam" id="PF04542">
    <property type="entry name" value="Sigma70_r2"/>
    <property type="match status" value="1"/>
</dbReference>
<dbReference type="Proteomes" id="UP000033632">
    <property type="component" value="Unassembled WGS sequence"/>
</dbReference>
<gene>
    <name evidence="4" type="ORF">VE25_10945</name>
</gene>
<dbReference type="RefSeq" id="WP_046108657.1">
    <property type="nucleotide sequence ID" value="NZ_JZEX01000108.1"/>
</dbReference>
<proteinExistence type="predicted"/>
<keyword evidence="5" id="KW-1185">Reference proteome</keyword>
<dbReference type="InterPro" id="IPR013324">
    <property type="entry name" value="RNA_pol_sigma_r3/r4-like"/>
</dbReference>
<dbReference type="InterPro" id="IPR046531">
    <property type="entry name" value="DUF6596"/>
</dbReference>
<dbReference type="GO" id="GO:0006352">
    <property type="term" value="P:DNA-templated transcription initiation"/>
    <property type="evidence" value="ECO:0007669"/>
    <property type="project" value="InterPro"/>
</dbReference>
<name>A0A0F5FT02_9HYPH</name>
<feature type="domain" description="RNA polymerase sigma-70 region 2" evidence="1">
    <location>
        <begin position="17"/>
        <end position="83"/>
    </location>
</feature>
<sequence length="423" mass="46786">MDAPAPIPRGGLIEGAYREHSRKVLATLIRLLGDFDLAEEALHDAFVAAADRWPREGVPGNPSAWLVSAGRFRAIDKLRRRARFRAMEPELAEQIVSDAEEGEEMADAVIKDDQLRLIFTCCHPALPQPAQVALTLRELCGLTTEEIARAFLARPPALAQRIVRAKARIREERIPYEVPELSALPERLDAVLRVIYLVYNEGYSAHSGTELIRADLSAEAVRLGRLMLDLLPQGETMGLLALMLLHDSRRDARTTPDGEVILLADQDRTLWDRALIEEGFGLIDRAFATRQIGPYTLQAAIAAVHTRARTADETDWGEIVGLYDVLMRASPSPVVRLNRAVAVGMHQGPQAGLALVNALLEEGDLSDYHLTYAAQADFYRRAGDKPAARQAYEQALELALQEPERRFLQKRLQELGEGGGGTS</sequence>
<dbReference type="Gene3D" id="1.10.10.10">
    <property type="entry name" value="Winged helix-like DNA-binding domain superfamily/Winged helix DNA-binding domain"/>
    <property type="match status" value="1"/>
</dbReference>
<evidence type="ECO:0000313" key="4">
    <source>
        <dbReference type="EMBL" id="KKB11690.1"/>
    </source>
</evidence>
<dbReference type="EMBL" id="JZEX01000108">
    <property type="protein sequence ID" value="KKB11690.1"/>
    <property type="molecule type" value="Genomic_DNA"/>
</dbReference>
<dbReference type="OrthoDB" id="9780299at2"/>
<dbReference type="STRING" id="443610.VE25_10945"/>
<evidence type="ECO:0000259" key="2">
    <source>
        <dbReference type="Pfam" id="PF08281"/>
    </source>
</evidence>
<evidence type="ECO:0000259" key="3">
    <source>
        <dbReference type="Pfam" id="PF20239"/>
    </source>
</evidence>
<dbReference type="PANTHER" id="PTHR47756:SF2">
    <property type="entry name" value="BLL6612 PROTEIN"/>
    <property type="match status" value="1"/>
</dbReference>